<keyword evidence="4" id="KW-1185">Reference proteome</keyword>
<proteinExistence type="predicted"/>
<organism evidence="3 4">
    <name type="scientific">Gigaspora margarita</name>
    <dbReference type="NCBI Taxonomy" id="4874"/>
    <lineage>
        <taxon>Eukaryota</taxon>
        <taxon>Fungi</taxon>
        <taxon>Fungi incertae sedis</taxon>
        <taxon>Mucoromycota</taxon>
        <taxon>Glomeromycotina</taxon>
        <taxon>Glomeromycetes</taxon>
        <taxon>Diversisporales</taxon>
        <taxon>Gigasporaceae</taxon>
        <taxon>Gigaspora</taxon>
    </lineage>
</organism>
<accession>A0ABN7UZL4</accession>
<feature type="DNA-binding region" description="HMG box" evidence="1">
    <location>
        <begin position="61"/>
        <end position="125"/>
    </location>
</feature>
<evidence type="ECO:0000313" key="4">
    <source>
        <dbReference type="Proteomes" id="UP000789901"/>
    </source>
</evidence>
<name>A0ABN7UZL4_GIGMA</name>
<dbReference type="InterPro" id="IPR009071">
    <property type="entry name" value="HMG_box_dom"/>
</dbReference>
<dbReference type="Gene3D" id="1.10.30.10">
    <property type="entry name" value="High mobility group box domain"/>
    <property type="match status" value="1"/>
</dbReference>
<evidence type="ECO:0000256" key="1">
    <source>
        <dbReference type="PROSITE-ProRule" id="PRU00267"/>
    </source>
</evidence>
<keyword evidence="1" id="KW-0539">Nucleus</keyword>
<dbReference type="Proteomes" id="UP000789901">
    <property type="component" value="Unassembled WGS sequence"/>
</dbReference>
<dbReference type="InterPro" id="IPR036910">
    <property type="entry name" value="HMG_box_dom_sf"/>
</dbReference>
<evidence type="ECO:0000259" key="2">
    <source>
        <dbReference type="PROSITE" id="PS50118"/>
    </source>
</evidence>
<comment type="caution">
    <text evidence="3">The sequence shown here is derived from an EMBL/GenBank/DDBJ whole genome shotgun (WGS) entry which is preliminary data.</text>
</comment>
<gene>
    <name evidence="3" type="ORF">GMARGA_LOCUS12192</name>
</gene>
<dbReference type="PROSITE" id="PS50118">
    <property type="entry name" value="HMG_BOX_2"/>
    <property type="match status" value="1"/>
</dbReference>
<reference evidence="3 4" key="1">
    <citation type="submission" date="2021-06" db="EMBL/GenBank/DDBJ databases">
        <authorList>
            <person name="Kallberg Y."/>
            <person name="Tangrot J."/>
            <person name="Rosling A."/>
        </authorList>
    </citation>
    <scope>NUCLEOTIDE SEQUENCE [LARGE SCALE GENOMIC DNA]</scope>
    <source>
        <strain evidence="3 4">120-4 pot B 10/14</strain>
    </source>
</reference>
<sequence>MASRNNATLSIPTINFGKFEFLLSKLTEEELQIIRNPPLTLFLTIEELFAPAKRPTKNPNPPRSLNSYFLWRRNYDASRPTKSCIERSQETGFMWSRTDDKVKHFFKTLSEIHKIYHKLKYPEYKYNPKRIAYSKDFRPADDDNEIQESSLKHIDPEGLHIDINDGHEVWEHFEKLLGPECLLELINRI</sequence>
<dbReference type="EMBL" id="CAJVQB010007374">
    <property type="protein sequence ID" value="CAG8702149.1"/>
    <property type="molecule type" value="Genomic_DNA"/>
</dbReference>
<evidence type="ECO:0000313" key="3">
    <source>
        <dbReference type="EMBL" id="CAG8702149.1"/>
    </source>
</evidence>
<dbReference type="SUPFAM" id="SSF47095">
    <property type="entry name" value="HMG-box"/>
    <property type="match status" value="1"/>
</dbReference>
<feature type="domain" description="HMG box" evidence="2">
    <location>
        <begin position="61"/>
        <end position="125"/>
    </location>
</feature>
<protein>
    <submittedName>
        <fullName evidence="3">5809_t:CDS:1</fullName>
    </submittedName>
</protein>
<keyword evidence="1" id="KW-0238">DNA-binding</keyword>